<protein>
    <submittedName>
        <fullName evidence="3">DUF4136 domain-containing protein</fullName>
    </submittedName>
</protein>
<dbReference type="Gene3D" id="3.30.160.670">
    <property type="match status" value="1"/>
</dbReference>
<evidence type="ECO:0000313" key="3">
    <source>
        <dbReference type="EMBL" id="MCC8363726.1"/>
    </source>
</evidence>
<dbReference type="Proteomes" id="UP001165293">
    <property type="component" value="Unassembled WGS sequence"/>
</dbReference>
<evidence type="ECO:0000313" key="4">
    <source>
        <dbReference type="Proteomes" id="UP001165293"/>
    </source>
</evidence>
<dbReference type="PROSITE" id="PS51257">
    <property type="entry name" value="PROKAR_LIPOPROTEIN"/>
    <property type="match status" value="1"/>
</dbReference>
<feature type="domain" description="DUF4136" evidence="2">
    <location>
        <begin position="22"/>
        <end position="173"/>
    </location>
</feature>
<keyword evidence="4" id="KW-1185">Reference proteome</keyword>
<proteinExistence type="predicted"/>
<comment type="caution">
    <text evidence="3">The sequence shown here is derived from an EMBL/GenBank/DDBJ whole genome shotgun (WGS) entry which is preliminary data.</text>
</comment>
<evidence type="ECO:0000256" key="1">
    <source>
        <dbReference type="SAM" id="SignalP"/>
    </source>
</evidence>
<feature type="chain" id="PRO_5047528170" evidence="1">
    <location>
        <begin position="20"/>
        <end position="174"/>
    </location>
</feature>
<accession>A0ABS8JJE7</accession>
<keyword evidence="1" id="KW-0732">Signal</keyword>
<name>A0ABS8JJE7_9GAMM</name>
<reference evidence="3" key="1">
    <citation type="submission" date="2021-10" db="EMBL/GenBank/DDBJ databases">
        <authorList>
            <person name="Lyu M."/>
            <person name="Wang X."/>
            <person name="Meng X."/>
            <person name="Xu K."/>
        </authorList>
    </citation>
    <scope>NUCLEOTIDE SEQUENCE</scope>
    <source>
        <strain evidence="3">A6</strain>
    </source>
</reference>
<evidence type="ECO:0000259" key="2">
    <source>
        <dbReference type="Pfam" id="PF13590"/>
    </source>
</evidence>
<dbReference type="InterPro" id="IPR025411">
    <property type="entry name" value="DUF4136"/>
</dbReference>
<feature type="signal peptide" evidence="1">
    <location>
        <begin position="1"/>
        <end position="19"/>
    </location>
</feature>
<dbReference type="Pfam" id="PF13590">
    <property type="entry name" value="DUF4136"/>
    <property type="match status" value="1"/>
</dbReference>
<organism evidence="3 4">
    <name type="scientific">Noviluteimonas lactosilytica</name>
    <dbReference type="NCBI Taxonomy" id="2888523"/>
    <lineage>
        <taxon>Bacteria</taxon>
        <taxon>Pseudomonadati</taxon>
        <taxon>Pseudomonadota</taxon>
        <taxon>Gammaproteobacteria</taxon>
        <taxon>Lysobacterales</taxon>
        <taxon>Lysobacteraceae</taxon>
        <taxon>Noviluteimonas</taxon>
    </lineage>
</organism>
<sequence length="174" mass="18556">MKRLILAATLALAACASSAPVVHTEQAPGVDFSRFRTYTWVEEPQTQSPIVRDKLVRAIDAELAAKGWQRVAEGDVALLGGWGTREDVNYDNVSFGFGLGNWGGSSGGAIGTSTGTSRPRVNVMGQLTLDMYDAKTKQAIWRGTASGEVPDTPAGIDAAIARYIPQMFAKFPPP</sequence>
<dbReference type="EMBL" id="JAJGAK010000002">
    <property type="protein sequence ID" value="MCC8363726.1"/>
    <property type="molecule type" value="Genomic_DNA"/>
</dbReference>
<gene>
    <name evidence="3" type="ORF">LK996_11655</name>
</gene>
<dbReference type="RefSeq" id="WP_230527418.1">
    <property type="nucleotide sequence ID" value="NZ_JAJGAK010000002.1"/>
</dbReference>